<dbReference type="Pfam" id="PF05593">
    <property type="entry name" value="RHS_repeat"/>
    <property type="match status" value="4"/>
</dbReference>
<keyword evidence="1" id="KW-0677">Repeat</keyword>
<dbReference type="Pfam" id="PF20148">
    <property type="entry name" value="DUF6531"/>
    <property type="match status" value="1"/>
</dbReference>
<evidence type="ECO:0000259" key="3">
    <source>
        <dbReference type="Pfam" id="PF20148"/>
    </source>
</evidence>
<protein>
    <submittedName>
        <fullName evidence="5">Uncharacterized protein</fullName>
    </submittedName>
</protein>
<accession>A0A4P2QN57</accession>
<dbReference type="InterPro" id="IPR056823">
    <property type="entry name" value="TEN-like_YD-shell"/>
</dbReference>
<dbReference type="InterPro" id="IPR006530">
    <property type="entry name" value="YD"/>
</dbReference>
<name>A0A4P2QN57_SORCE</name>
<gene>
    <name evidence="5" type="ORF">SOCE836_036210</name>
</gene>
<evidence type="ECO:0000313" key="5">
    <source>
        <dbReference type="EMBL" id="AUX31490.1"/>
    </source>
</evidence>
<organism evidence="5 6">
    <name type="scientific">Sorangium cellulosum</name>
    <name type="common">Polyangium cellulosum</name>
    <dbReference type="NCBI Taxonomy" id="56"/>
    <lineage>
        <taxon>Bacteria</taxon>
        <taxon>Pseudomonadati</taxon>
        <taxon>Myxococcota</taxon>
        <taxon>Polyangia</taxon>
        <taxon>Polyangiales</taxon>
        <taxon>Polyangiaceae</taxon>
        <taxon>Sorangium</taxon>
    </lineage>
</organism>
<evidence type="ECO:0000256" key="2">
    <source>
        <dbReference type="SAM" id="MobiDB-lite"/>
    </source>
</evidence>
<proteinExistence type="predicted"/>
<feature type="compositionally biased region" description="Basic and acidic residues" evidence="2">
    <location>
        <begin position="44"/>
        <end position="57"/>
    </location>
</feature>
<evidence type="ECO:0000313" key="6">
    <source>
        <dbReference type="Proteomes" id="UP000295497"/>
    </source>
</evidence>
<evidence type="ECO:0000256" key="1">
    <source>
        <dbReference type="ARBA" id="ARBA00022737"/>
    </source>
</evidence>
<dbReference type="PANTHER" id="PTHR32305">
    <property type="match status" value="1"/>
</dbReference>
<feature type="domain" description="DUF6531" evidence="3">
    <location>
        <begin position="88"/>
        <end position="162"/>
    </location>
</feature>
<reference evidence="5 6" key="1">
    <citation type="submission" date="2015-09" db="EMBL/GenBank/DDBJ databases">
        <title>Sorangium comparison.</title>
        <authorList>
            <person name="Zaburannyi N."/>
            <person name="Bunk B."/>
            <person name="Overmann J."/>
            <person name="Mueller R."/>
        </authorList>
    </citation>
    <scope>NUCLEOTIDE SEQUENCE [LARGE SCALE GENOMIC DNA]</scope>
    <source>
        <strain evidence="5 6">So ce836</strain>
    </source>
</reference>
<feature type="compositionally biased region" description="Gly residues" evidence="2">
    <location>
        <begin position="28"/>
        <end position="39"/>
    </location>
</feature>
<dbReference type="Gene3D" id="2.180.10.10">
    <property type="entry name" value="RHS repeat-associated core"/>
    <property type="match status" value="4"/>
</dbReference>
<dbReference type="RefSeq" id="WP_129575276.1">
    <property type="nucleotide sequence ID" value="NZ_CP012672.1"/>
</dbReference>
<dbReference type="Proteomes" id="UP000295497">
    <property type="component" value="Chromosome"/>
</dbReference>
<feature type="region of interest" description="Disordered" evidence="2">
    <location>
        <begin position="28"/>
        <end position="89"/>
    </location>
</feature>
<feature type="compositionally biased region" description="Basic residues" evidence="2">
    <location>
        <begin position="1213"/>
        <end position="1222"/>
    </location>
</feature>
<evidence type="ECO:0000259" key="4">
    <source>
        <dbReference type="Pfam" id="PF25023"/>
    </source>
</evidence>
<dbReference type="InterPro" id="IPR031325">
    <property type="entry name" value="RHS_repeat"/>
</dbReference>
<sequence>MARTAPVPNIPAIPGMNPGVFVMGGGGAGGGSGARGGKGSKNRQGADGKSGGKDAEGGGKSACGAPGKDGGGCPRHHGGSRSGAASHGDPIDVVTGRVFTAPVVDLDLPGPMPLELARSYATSIRDRDIGLGYGWTHTFAWEVELRRSGAVVWTEDGLDVAFGAVERGAGVLGPHGWVLHRHEEGFALDVPDGTRRIFELDMDDPLRRRFRLTAVEDRAGNRIQLVYGKAALARIVDCVGRTIRVLATREGRIAALEIVCPSGRVVRAARYDHDQAGRLIRVTDADGHATTYAYDDDHRLVSYRLPTGLVFHFRYDQAGRGVETWGEHESGVDPCLADDLPERLMDGATKARGIHHVKVDYGPHGYSEVADAACVFRHFGNEHGKVDKSVANGRVFSRTYDSRGHLTSYTDALGATTRWERDLFGNETRVIDALGRETRIERLPNGDITRIIDAGGGETEISAGQNALFLKDPTGALFEVRYDGRGLPVETVAPNGRRRIYRYDDHGNAVEASDERSVLWQATYDELGRCTSLRDEGGALTRYAHSDKGLLLAIEEPGGLTSRFAYDGLGNVIEATDPGGRRTVLVRGGTGSLAEARLPDGTTVRLRYDRKERLIRVHNARGETYAVELSPTGVKRRERMFDGREIRYEHDLSDRVVGVTLPGGDEVLLERDLLGRIVKRTRADGSEEVFEYDFRDDLIAAETAAGRVELTRDAAGWITKERQIVDGATFEVTVDRDVVGMPVRHRTSLGHSAEWRRDYAGRTFKLLLDGTEETEVRLDAAGREIERVLSQGGRVLFRYDVAGRLAEKRVTAPRLARAAGPGEPDWVGALDPSVTVHQRLEYNASSELSMLWDARRGATRYGYDALGQLLAAVPDGARGELFAYDATGNVQEAGDTAPPRAYGPGDLLLRAGEATFAWDELGRLTERRGRAEGGERLTSYAWSKAGTLSRVTMGDGTVVEFAYDAFSRRLKKEVYRVRPDGGREMVRRTRFHWCGDTLLHEVTEAGGLRFERRYHFDDGGEPLAHREILHQGGKRSEGAWVYYVNDLAGFPERLVDGGGRILGELGRTVWGATAMQEGGTAATPIRFLGQYADAETGLFYNRYRYYDPQMGRYISPDPLELLGGLNVFAYARNSPFFFGDPYGLVYTRIVDNGTDPPTVLAEGYNIDEARGKPPERGGQIPQSFTNKPCAETQALQRMKNDITTQIQEEQRVAKARGNKKQPFKPMTASEIDAEANRRLTARFDDPNVSIETFQEKGGPRVDPCPSCGQMIGDLGIGHAVVGAKGKRGQYGVYRKPKGY</sequence>
<dbReference type="PANTHER" id="PTHR32305:SF15">
    <property type="entry name" value="PROTEIN RHSA-RELATED"/>
    <property type="match status" value="1"/>
</dbReference>
<feature type="domain" description="Teneurin-like YD-shell" evidence="4">
    <location>
        <begin position="853"/>
        <end position="972"/>
    </location>
</feature>
<dbReference type="InterPro" id="IPR050708">
    <property type="entry name" value="T6SS_VgrG/RHS"/>
</dbReference>
<dbReference type="PRINTS" id="PR00394">
    <property type="entry name" value="RHSPROTEIN"/>
</dbReference>
<feature type="region of interest" description="Disordered" evidence="2">
    <location>
        <begin position="1211"/>
        <end position="1233"/>
    </location>
</feature>
<dbReference type="NCBIfam" id="TIGR03696">
    <property type="entry name" value="Rhs_assc_core"/>
    <property type="match status" value="1"/>
</dbReference>
<dbReference type="Pfam" id="PF25023">
    <property type="entry name" value="TEN_YD-shell"/>
    <property type="match status" value="1"/>
</dbReference>
<dbReference type="InterPro" id="IPR045351">
    <property type="entry name" value="DUF6531"/>
</dbReference>
<dbReference type="InterPro" id="IPR022385">
    <property type="entry name" value="Rhs_assc_core"/>
</dbReference>
<dbReference type="NCBIfam" id="TIGR01643">
    <property type="entry name" value="YD_repeat_2x"/>
    <property type="match status" value="5"/>
</dbReference>
<dbReference type="EMBL" id="CP012672">
    <property type="protein sequence ID" value="AUX31490.1"/>
    <property type="molecule type" value="Genomic_DNA"/>
</dbReference>